<dbReference type="GO" id="GO:0033856">
    <property type="term" value="F:pyridoxine 5'-phosphate synthase activity"/>
    <property type="evidence" value="ECO:0007669"/>
    <property type="project" value="InterPro"/>
</dbReference>
<proteinExistence type="inferred from homology"/>
<sequence>MSNLNRVRLGVNIDHVATLRNARKENFPDPIKASQIVLSAGADTITAHLREDRRHINDNDIKNIINKFSNKLNLEIAGTEEMVEIALKYSPFACCIVPEKREEITTEGGLDVISNFKVLSGIVKRFKDSGIRTSFFLDPDENQLEKSISLGVDCIEFHVGKFCKLLNLKKIDEANDEFNKISNLSDIAFNSGIEVHAGHGLDYETTKKIIEIQSLEEINIGFFLISQSIFVGLEASVKKMVDILRER</sequence>
<evidence type="ECO:0000256" key="1">
    <source>
        <dbReference type="ARBA" id="ARBA00022490"/>
    </source>
</evidence>
<dbReference type="GO" id="GO:0005829">
    <property type="term" value="C:cytosol"/>
    <property type="evidence" value="ECO:0007669"/>
    <property type="project" value="TreeGrafter"/>
</dbReference>
<dbReference type="NCBIfam" id="TIGR00559">
    <property type="entry name" value="pdxJ"/>
    <property type="match status" value="1"/>
</dbReference>
<dbReference type="PANTHER" id="PTHR30456:SF0">
    <property type="entry name" value="PYRIDOXINE 5'-PHOSPHATE SYNTHASE"/>
    <property type="match status" value="1"/>
</dbReference>
<dbReference type="GO" id="GO:0008615">
    <property type="term" value="P:pyridoxine biosynthetic process"/>
    <property type="evidence" value="ECO:0007669"/>
    <property type="project" value="UniProtKB-KW"/>
</dbReference>
<keyword evidence="2" id="KW-0808">Transferase</keyword>
<dbReference type="NCBIfam" id="NF003627">
    <property type="entry name" value="PRK05265.1-5"/>
    <property type="match status" value="1"/>
</dbReference>
<evidence type="ECO:0000256" key="3">
    <source>
        <dbReference type="ARBA" id="ARBA00023096"/>
    </source>
</evidence>
<dbReference type="SUPFAM" id="SSF63892">
    <property type="entry name" value="Pyridoxine 5'-phosphate synthase"/>
    <property type="match status" value="1"/>
</dbReference>
<protein>
    <recommendedName>
        <fullName evidence="5">Pyridoxine 5'-phosphate synthase</fullName>
    </recommendedName>
</protein>
<evidence type="ECO:0000313" key="4">
    <source>
        <dbReference type="EMBL" id="SVA17000.1"/>
    </source>
</evidence>
<dbReference type="InterPro" id="IPR004569">
    <property type="entry name" value="PyrdxlP_synth_PdxJ"/>
</dbReference>
<evidence type="ECO:0000256" key="2">
    <source>
        <dbReference type="ARBA" id="ARBA00022679"/>
    </source>
</evidence>
<dbReference type="PANTHER" id="PTHR30456">
    <property type="entry name" value="PYRIDOXINE 5'-PHOSPHATE SYNTHASE"/>
    <property type="match status" value="1"/>
</dbReference>
<name>A0A381TLQ3_9ZZZZ</name>
<dbReference type="NCBIfam" id="NF003625">
    <property type="entry name" value="PRK05265.1-3"/>
    <property type="match status" value="1"/>
</dbReference>
<dbReference type="InterPro" id="IPR036130">
    <property type="entry name" value="Pyridoxine-5'_phos_synth"/>
</dbReference>
<dbReference type="Pfam" id="PF03740">
    <property type="entry name" value="PdxJ"/>
    <property type="match status" value="1"/>
</dbReference>
<gene>
    <name evidence="4" type="ORF">METZ01_LOCUS69854</name>
</gene>
<dbReference type="HAMAP" id="MF_00279">
    <property type="entry name" value="PdxJ"/>
    <property type="match status" value="1"/>
</dbReference>
<reference evidence="4" key="1">
    <citation type="submission" date="2018-05" db="EMBL/GenBank/DDBJ databases">
        <authorList>
            <person name="Lanie J.A."/>
            <person name="Ng W.-L."/>
            <person name="Kazmierczak K.M."/>
            <person name="Andrzejewski T.M."/>
            <person name="Davidsen T.M."/>
            <person name="Wayne K.J."/>
            <person name="Tettelin H."/>
            <person name="Glass J.I."/>
            <person name="Rusch D."/>
            <person name="Podicherti R."/>
            <person name="Tsui H.-C.T."/>
            <person name="Winkler M.E."/>
        </authorList>
    </citation>
    <scope>NUCLEOTIDE SEQUENCE</scope>
</reference>
<accession>A0A381TLQ3</accession>
<dbReference type="Gene3D" id="3.20.20.70">
    <property type="entry name" value="Aldolase class I"/>
    <property type="match status" value="1"/>
</dbReference>
<evidence type="ECO:0008006" key="5">
    <source>
        <dbReference type="Google" id="ProtNLM"/>
    </source>
</evidence>
<dbReference type="CDD" id="cd00003">
    <property type="entry name" value="PNPsynthase"/>
    <property type="match status" value="1"/>
</dbReference>
<dbReference type="AlphaFoldDB" id="A0A381TLQ3"/>
<organism evidence="4">
    <name type="scientific">marine metagenome</name>
    <dbReference type="NCBI Taxonomy" id="408172"/>
    <lineage>
        <taxon>unclassified sequences</taxon>
        <taxon>metagenomes</taxon>
        <taxon>ecological metagenomes</taxon>
    </lineage>
</organism>
<dbReference type="EMBL" id="UINC01004809">
    <property type="protein sequence ID" value="SVA17000.1"/>
    <property type="molecule type" value="Genomic_DNA"/>
</dbReference>
<keyword evidence="1" id="KW-0963">Cytoplasm</keyword>
<dbReference type="InterPro" id="IPR013785">
    <property type="entry name" value="Aldolase_TIM"/>
</dbReference>
<keyword evidence="3" id="KW-0664">Pyridoxine biosynthesis</keyword>